<dbReference type="InterPro" id="IPR000425">
    <property type="entry name" value="MIP"/>
</dbReference>
<evidence type="ECO:0000256" key="8">
    <source>
        <dbReference type="RuleBase" id="RU000477"/>
    </source>
</evidence>
<dbReference type="InterPro" id="IPR034294">
    <property type="entry name" value="Aquaporin_transptr"/>
</dbReference>
<feature type="transmembrane region" description="Helical" evidence="9">
    <location>
        <begin position="96"/>
        <end position="113"/>
    </location>
</feature>
<dbReference type="Pfam" id="PF00230">
    <property type="entry name" value="MIP"/>
    <property type="match status" value="1"/>
</dbReference>
<keyword evidence="4" id="KW-1003">Cell membrane</keyword>
<protein>
    <recommendedName>
        <fullName evidence="12">Aquaporin</fullName>
    </recommendedName>
</protein>
<evidence type="ECO:0000256" key="4">
    <source>
        <dbReference type="ARBA" id="ARBA00022475"/>
    </source>
</evidence>
<name>A0A6U9YBG6_9STRA</name>
<keyword evidence="6 9" id="KW-1133">Transmembrane helix</keyword>
<evidence type="ECO:0000313" key="11">
    <source>
        <dbReference type="EMBL" id="CAE0715663.1"/>
    </source>
</evidence>
<feature type="transmembrane region" description="Helical" evidence="9">
    <location>
        <begin position="40"/>
        <end position="60"/>
    </location>
</feature>
<feature type="transmembrane region" description="Helical" evidence="9">
    <location>
        <begin position="187"/>
        <end position="205"/>
    </location>
</feature>
<feature type="transmembrane region" description="Helical" evidence="9">
    <location>
        <begin position="12"/>
        <end position="34"/>
    </location>
</feature>
<evidence type="ECO:0000256" key="3">
    <source>
        <dbReference type="ARBA" id="ARBA00022448"/>
    </source>
</evidence>
<dbReference type="PRINTS" id="PR00783">
    <property type="entry name" value="MINTRINSICP"/>
</dbReference>
<dbReference type="PANTHER" id="PTHR19139:SF199">
    <property type="entry name" value="MIP17260P"/>
    <property type="match status" value="1"/>
</dbReference>
<dbReference type="PANTHER" id="PTHR19139">
    <property type="entry name" value="AQUAPORIN TRANSPORTER"/>
    <property type="match status" value="1"/>
</dbReference>
<reference evidence="10" key="1">
    <citation type="submission" date="2021-01" db="EMBL/GenBank/DDBJ databases">
        <authorList>
            <person name="Corre E."/>
            <person name="Pelletier E."/>
            <person name="Niang G."/>
            <person name="Scheremetjew M."/>
            <person name="Finn R."/>
            <person name="Kale V."/>
            <person name="Holt S."/>
            <person name="Cochrane G."/>
            <person name="Meng A."/>
            <person name="Brown T."/>
            <person name="Cohen L."/>
        </authorList>
    </citation>
    <scope>NUCLEOTIDE SEQUENCE</scope>
    <source>
        <strain evidence="10">10249 10 AB</strain>
    </source>
</reference>
<dbReference type="AlphaFoldDB" id="A0A6U9YBG6"/>
<dbReference type="PROSITE" id="PS00221">
    <property type="entry name" value="MIP"/>
    <property type="match status" value="1"/>
</dbReference>
<accession>A0A6U9YBG6</accession>
<keyword evidence="5 8" id="KW-0812">Transmembrane</keyword>
<sequence>MADWTFRQLAAEFMAMTLFVWIGTGAAVSASFWSVDGADAGKLITIAIAFGFGISVLAYGIGHISGGHINPAVTFAFVVLGEQCIVSGLLYMVSQFIGAIFGSFIVWGCFASLTAECSESGDAVCAANLQSDGSFGPAFNLGLNQVGPTVSNGCAFLLEMMGTFLLVITVLNSAVDPKSAAGNAAPIAIGWSVMLCHIILVPFTGCGINPARSFGPMIVGSIAGIGDAVWISGWWVYYTAPFVGAGVAAATYKFIFAEPAAAKEEVEAAKAEEVGDA</sequence>
<comment type="subcellular location">
    <subcellularLocation>
        <location evidence="1">Cell membrane</location>
        <topology evidence="1">Multi-pass membrane protein</topology>
    </subcellularLocation>
</comment>
<evidence type="ECO:0008006" key="12">
    <source>
        <dbReference type="Google" id="ProtNLM"/>
    </source>
</evidence>
<evidence type="ECO:0000256" key="9">
    <source>
        <dbReference type="SAM" id="Phobius"/>
    </source>
</evidence>
<dbReference type="GO" id="GO:0015250">
    <property type="term" value="F:water channel activity"/>
    <property type="evidence" value="ECO:0007669"/>
    <property type="project" value="TreeGrafter"/>
</dbReference>
<dbReference type="EMBL" id="HBIX01011163">
    <property type="protein sequence ID" value="CAE0715663.1"/>
    <property type="molecule type" value="Transcribed_RNA"/>
</dbReference>
<evidence type="ECO:0000256" key="7">
    <source>
        <dbReference type="ARBA" id="ARBA00023136"/>
    </source>
</evidence>
<dbReference type="GO" id="GO:0005886">
    <property type="term" value="C:plasma membrane"/>
    <property type="evidence" value="ECO:0007669"/>
    <property type="project" value="UniProtKB-SubCell"/>
</dbReference>
<evidence type="ECO:0000256" key="2">
    <source>
        <dbReference type="ARBA" id="ARBA00006175"/>
    </source>
</evidence>
<organism evidence="10">
    <name type="scientific">Pseudo-nitzschia australis</name>
    <dbReference type="NCBI Taxonomy" id="44445"/>
    <lineage>
        <taxon>Eukaryota</taxon>
        <taxon>Sar</taxon>
        <taxon>Stramenopiles</taxon>
        <taxon>Ochrophyta</taxon>
        <taxon>Bacillariophyta</taxon>
        <taxon>Bacillariophyceae</taxon>
        <taxon>Bacillariophycidae</taxon>
        <taxon>Bacillariales</taxon>
        <taxon>Bacillariaceae</taxon>
        <taxon>Pseudo-nitzschia</taxon>
    </lineage>
</organism>
<evidence type="ECO:0000256" key="5">
    <source>
        <dbReference type="ARBA" id="ARBA00022692"/>
    </source>
</evidence>
<evidence type="ECO:0000256" key="6">
    <source>
        <dbReference type="ARBA" id="ARBA00022989"/>
    </source>
</evidence>
<dbReference type="SUPFAM" id="SSF81338">
    <property type="entry name" value="Aquaporin-like"/>
    <property type="match status" value="1"/>
</dbReference>
<evidence type="ECO:0000313" key="10">
    <source>
        <dbReference type="EMBL" id="CAE0715660.1"/>
    </source>
</evidence>
<keyword evidence="7 9" id="KW-0472">Membrane</keyword>
<feature type="transmembrane region" description="Helical" evidence="9">
    <location>
        <begin position="154"/>
        <end position="175"/>
    </location>
</feature>
<dbReference type="InterPro" id="IPR022357">
    <property type="entry name" value="MIP_CS"/>
</dbReference>
<gene>
    <name evidence="10" type="ORF">PAUS00366_LOCUS8412</name>
    <name evidence="11" type="ORF">PAUS00366_LOCUS8415</name>
</gene>
<dbReference type="Gene3D" id="1.20.1080.10">
    <property type="entry name" value="Glycerol uptake facilitator protein"/>
    <property type="match status" value="1"/>
</dbReference>
<evidence type="ECO:0000256" key="1">
    <source>
        <dbReference type="ARBA" id="ARBA00004651"/>
    </source>
</evidence>
<keyword evidence="3 8" id="KW-0813">Transport</keyword>
<dbReference type="EMBL" id="HBIX01011160">
    <property type="protein sequence ID" value="CAE0715660.1"/>
    <property type="molecule type" value="Transcribed_RNA"/>
</dbReference>
<proteinExistence type="inferred from homology"/>
<dbReference type="InterPro" id="IPR023271">
    <property type="entry name" value="Aquaporin-like"/>
</dbReference>
<comment type="similarity">
    <text evidence="2 8">Belongs to the MIP/aquaporin (TC 1.A.8) family.</text>
</comment>